<sequence length="375" mass="42585">MDNLIESSKVIASQVDLFQLQVMLIFKQIETMQREITSQQSKKLPTATLVQSQQQKKPEDEVQNMISSTVELPRIGGLKDIAGLWKIKKQLKSLVILPLNQPQLFINHKVVNSILLFGPPGTGKTHLVHALASEAKAVLYGVSISNMLSPFVGQSEKNVQALFEHVRHSEHSSILFIDEVDGFCRTRNNAEQDHSRRLKTELMCQMSKLEGASNVFLICATNCPWDLDTAFLRRFQKRLYVPLPNIAERRELFQLFTRNTPLEVYRNHWSELIEKTDGFSGSDVSDLVQGALNLPITELEDTKIWKPSEDGFYEPIVTAEDFNRDDIVCCDLSDLPFGSVRTRPVQMLDLFNSLDDITPTVSVTDIKKYETFVSK</sequence>
<dbReference type="InterPro" id="IPR003593">
    <property type="entry name" value="AAA+_ATPase"/>
</dbReference>
<gene>
    <name evidence="6" type="ORF">NQ315_007232</name>
</gene>
<dbReference type="EMBL" id="JANEYG010000003">
    <property type="protein sequence ID" value="KAJ8924436.1"/>
    <property type="molecule type" value="Genomic_DNA"/>
</dbReference>
<evidence type="ECO:0000256" key="2">
    <source>
        <dbReference type="ARBA" id="ARBA00022741"/>
    </source>
</evidence>
<dbReference type="Proteomes" id="UP001159042">
    <property type="component" value="Unassembled WGS sequence"/>
</dbReference>
<dbReference type="GO" id="GO:0007033">
    <property type="term" value="P:vacuole organization"/>
    <property type="evidence" value="ECO:0007669"/>
    <property type="project" value="TreeGrafter"/>
</dbReference>
<evidence type="ECO:0000256" key="1">
    <source>
        <dbReference type="ARBA" id="ARBA00006914"/>
    </source>
</evidence>
<dbReference type="InterPro" id="IPR003959">
    <property type="entry name" value="ATPase_AAA_core"/>
</dbReference>
<comment type="caution">
    <text evidence="6">The sequence shown here is derived from an EMBL/GenBank/DDBJ whole genome shotgun (WGS) entry which is preliminary data.</text>
</comment>
<evidence type="ECO:0000259" key="5">
    <source>
        <dbReference type="SMART" id="SM00382"/>
    </source>
</evidence>
<keyword evidence="2 4" id="KW-0547">Nucleotide-binding</keyword>
<accession>A0AAV8WDA1</accession>
<dbReference type="PROSITE" id="PS00674">
    <property type="entry name" value="AAA"/>
    <property type="match status" value="1"/>
</dbReference>
<dbReference type="GO" id="GO:0016887">
    <property type="term" value="F:ATP hydrolysis activity"/>
    <property type="evidence" value="ECO:0007669"/>
    <property type="project" value="InterPro"/>
</dbReference>
<dbReference type="PANTHER" id="PTHR23074">
    <property type="entry name" value="AAA DOMAIN-CONTAINING"/>
    <property type="match status" value="1"/>
</dbReference>
<dbReference type="InterPro" id="IPR027417">
    <property type="entry name" value="P-loop_NTPase"/>
</dbReference>
<dbReference type="AlphaFoldDB" id="A0AAV8WDA1"/>
<dbReference type="SMART" id="SM00382">
    <property type="entry name" value="AAA"/>
    <property type="match status" value="1"/>
</dbReference>
<evidence type="ECO:0000313" key="6">
    <source>
        <dbReference type="EMBL" id="KAJ8924436.1"/>
    </source>
</evidence>
<evidence type="ECO:0000256" key="4">
    <source>
        <dbReference type="RuleBase" id="RU003651"/>
    </source>
</evidence>
<keyword evidence="7" id="KW-1185">Reference proteome</keyword>
<feature type="domain" description="AAA+ ATPase" evidence="5">
    <location>
        <begin position="110"/>
        <end position="245"/>
    </location>
</feature>
<dbReference type="Gene3D" id="3.40.50.300">
    <property type="entry name" value="P-loop containing nucleotide triphosphate hydrolases"/>
    <property type="match status" value="1"/>
</dbReference>
<protein>
    <recommendedName>
        <fullName evidence="5">AAA+ ATPase domain-containing protein</fullName>
    </recommendedName>
</protein>
<dbReference type="Pfam" id="PF09336">
    <property type="entry name" value="Vps4_C"/>
    <property type="match status" value="1"/>
</dbReference>
<proteinExistence type="inferred from homology"/>
<dbReference type="Pfam" id="PF00004">
    <property type="entry name" value="AAA"/>
    <property type="match status" value="1"/>
</dbReference>
<reference evidence="6 7" key="1">
    <citation type="journal article" date="2023" name="Insect Mol. Biol.">
        <title>Genome sequencing provides insights into the evolution of gene families encoding plant cell wall-degrading enzymes in longhorned beetles.</title>
        <authorList>
            <person name="Shin N.R."/>
            <person name="Okamura Y."/>
            <person name="Kirsch R."/>
            <person name="Pauchet Y."/>
        </authorList>
    </citation>
    <scope>NUCLEOTIDE SEQUENCE [LARGE SCALE GENOMIC DNA]</scope>
    <source>
        <strain evidence="6">EAD_L_NR</strain>
    </source>
</reference>
<dbReference type="GO" id="GO:0005524">
    <property type="term" value="F:ATP binding"/>
    <property type="evidence" value="ECO:0007669"/>
    <property type="project" value="UniProtKB-KW"/>
</dbReference>
<name>A0AAV8WDA1_9CUCU</name>
<dbReference type="GO" id="GO:0016197">
    <property type="term" value="P:endosomal transport"/>
    <property type="evidence" value="ECO:0007669"/>
    <property type="project" value="TreeGrafter"/>
</dbReference>
<comment type="similarity">
    <text evidence="1 4">Belongs to the AAA ATPase family.</text>
</comment>
<dbReference type="SUPFAM" id="SSF52540">
    <property type="entry name" value="P-loop containing nucleoside triphosphate hydrolases"/>
    <property type="match status" value="1"/>
</dbReference>
<organism evidence="6 7">
    <name type="scientific">Exocentrus adspersus</name>
    <dbReference type="NCBI Taxonomy" id="1586481"/>
    <lineage>
        <taxon>Eukaryota</taxon>
        <taxon>Metazoa</taxon>
        <taxon>Ecdysozoa</taxon>
        <taxon>Arthropoda</taxon>
        <taxon>Hexapoda</taxon>
        <taxon>Insecta</taxon>
        <taxon>Pterygota</taxon>
        <taxon>Neoptera</taxon>
        <taxon>Endopterygota</taxon>
        <taxon>Coleoptera</taxon>
        <taxon>Polyphaga</taxon>
        <taxon>Cucujiformia</taxon>
        <taxon>Chrysomeloidea</taxon>
        <taxon>Cerambycidae</taxon>
        <taxon>Lamiinae</taxon>
        <taxon>Acanthocinini</taxon>
        <taxon>Exocentrus</taxon>
    </lineage>
</organism>
<dbReference type="InterPro" id="IPR003960">
    <property type="entry name" value="ATPase_AAA_CS"/>
</dbReference>
<dbReference type="InterPro" id="IPR050304">
    <property type="entry name" value="MT-severing_AAA_ATPase"/>
</dbReference>
<dbReference type="InterPro" id="IPR015415">
    <property type="entry name" value="Spast_Vps4_C"/>
</dbReference>
<dbReference type="PANTHER" id="PTHR23074:SF72">
    <property type="entry name" value="VACUOLAR PROTEIN SORTING-ASSOCIATED PROTEIN 4B"/>
    <property type="match status" value="1"/>
</dbReference>
<evidence type="ECO:0000313" key="7">
    <source>
        <dbReference type="Proteomes" id="UP001159042"/>
    </source>
</evidence>
<keyword evidence="3 4" id="KW-0067">ATP-binding</keyword>
<dbReference type="Gene3D" id="1.10.8.60">
    <property type="match status" value="1"/>
</dbReference>
<evidence type="ECO:0000256" key="3">
    <source>
        <dbReference type="ARBA" id="ARBA00022840"/>
    </source>
</evidence>